<gene>
    <name evidence="2" type="ORF">IAA96_06410</name>
</gene>
<evidence type="ECO:0000313" key="3">
    <source>
        <dbReference type="Proteomes" id="UP000823616"/>
    </source>
</evidence>
<feature type="transmembrane region" description="Helical" evidence="1">
    <location>
        <begin position="36"/>
        <end position="53"/>
    </location>
</feature>
<evidence type="ECO:0000313" key="2">
    <source>
        <dbReference type="EMBL" id="MBO8450721.1"/>
    </source>
</evidence>
<protein>
    <submittedName>
        <fullName evidence="2">Uncharacterized protein</fullName>
    </submittedName>
</protein>
<evidence type="ECO:0000256" key="1">
    <source>
        <dbReference type="SAM" id="Phobius"/>
    </source>
</evidence>
<reference evidence="2" key="1">
    <citation type="submission" date="2020-10" db="EMBL/GenBank/DDBJ databases">
        <authorList>
            <person name="Gilroy R."/>
        </authorList>
    </citation>
    <scope>NUCLEOTIDE SEQUENCE</scope>
    <source>
        <strain evidence="2">B3-4054</strain>
    </source>
</reference>
<organism evidence="2 3">
    <name type="scientific">Candidatus Avitreponema avistercoris</name>
    <dbReference type="NCBI Taxonomy" id="2840705"/>
    <lineage>
        <taxon>Bacteria</taxon>
        <taxon>Pseudomonadati</taxon>
        <taxon>Spirochaetota</taxon>
        <taxon>Spirochaetia</taxon>
        <taxon>Spirochaetales</taxon>
        <taxon>Candidatus Avitreponema</taxon>
    </lineage>
</organism>
<dbReference type="InterPro" id="IPR014509">
    <property type="entry name" value="YjdF-like"/>
</dbReference>
<comment type="caution">
    <text evidence="2">The sequence shown here is derived from an EMBL/GenBank/DDBJ whole genome shotgun (WGS) entry which is preliminary data.</text>
</comment>
<proteinExistence type="predicted"/>
<feature type="transmembrane region" description="Helical" evidence="1">
    <location>
        <begin position="128"/>
        <end position="148"/>
    </location>
</feature>
<dbReference type="AlphaFoldDB" id="A0A9D9HGN6"/>
<accession>A0A9D9HGN6</accession>
<feature type="transmembrane region" description="Helical" evidence="1">
    <location>
        <begin position="65"/>
        <end position="89"/>
    </location>
</feature>
<dbReference type="EMBL" id="JADIMS010000118">
    <property type="protein sequence ID" value="MBO8450721.1"/>
    <property type="molecule type" value="Genomic_DNA"/>
</dbReference>
<sequence length="255" mass="29187">MALRKYVRYRLSLRAVLSIIVIAILVRNMFTANYENVFICALTLALFGIPILLDRMLSIDIPHGLEAVALLLIFGAEIMGEMSSFYTRFRYWDTLLHTTCGFLMAAFGFALVDIFNRTDRFTFKLSPLFLAVISFCFSMTIGVLWEFFEFFMDSVFNMDMQKDYIITKINSVKFNPDGLNVVGHVTVESLIVNGEDWMELYGGYIDIGIIDTMKDLFVNFIGAVVFSVVGFFYVRNRGEGKFARQFVPTLKRPAD</sequence>
<keyword evidence="1" id="KW-0812">Transmembrane</keyword>
<name>A0A9D9HGN6_9SPIR</name>
<dbReference type="Pfam" id="PF09997">
    <property type="entry name" value="DUF2238"/>
    <property type="match status" value="1"/>
</dbReference>
<feature type="transmembrane region" description="Helical" evidence="1">
    <location>
        <begin position="216"/>
        <end position="234"/>
    </location>
</feature>
<dbReference type="Proteomes" id="UP000823616">
    <property type="component" value="Unassembled WGS sequence"/>
</dbReference>
<keyword evidence="1" id="KW-1133">Transmembrane helix</keyword>
<keyword evidence="1" id="KW-0472">Membrane</keyword>
<reference evidence="2" key="2">
    <citation type="journal article" date="2021" name="PeerJ">
        <title>Extensive microbial diversity within the chicken gut microbiome revealed by metagenomics and culture.</title>
        <authorList>
            <person name="Gilroy R."/>
            <person name="Ravi A."/>
            <person name="Getino M."/>
            <person name="Pursley I."/>
            <person name="Horton D.L."/>
            <person name="Alikhan N.F."/>
            <person name="Baker D."/>
            <person name="Gharbi K."/>
            <person name="Hall N."/>
            <person name="Watson M."/>
            <person name="Adriaenssens E.M."/>
            <person name="Foster-Nyarko E."/>
            <person name="Jarju S."/>
            <person name="Secka A."/>
            <person name="Antonio M."/>
            <person name="Oren A."/>
            <person name="Chaudhuri R.R."/>
            <person name="La Ragione R."/>
            <person name="Hildebrand F."/>
            <person name="Pallen M.J."/>
        </authorList>
    </citation>
    <scope>NUCLEOTIDE SEQUENCE</scope>
    <source>
        <strain evidence="2">B3-4054</strain>
    </source>
</reference>
<feature type="transmembrane region" description="Helical" evidence="1">
    <location>
        <begin position="12"/>
        <end position="30"/>
    </location>
</feature>
<feature type="transmembrane region" description="Helical" evidence="1">
    <location>
        <begin position="95"/>
        <end position="116"/>
    </location>
</feature>